<keyword evidence="2" id="KW-1185">Reference proteome</keyword>
<dbReference type="AlphaFoldDB" id="A0A061IZH2"/>
<comment type="caution">
    <text evidence="1">The sequence shown here is derived from an EMBL/GenBank/DDBJ whole genome shotgun (WGS) entry which is preliminary data.</text>
</comment>
<gene>
    <name evidence="1" type="ORF">TRSC58_05880</name>
</gene>
<accession>A0A061IZH2</accession>
<reference evidence="1 2" key="1">
    <citation type="submission" date="2013-07" db="EMBL/GenBank/DDBJ databases">
        <authorList>
            <person name="Stoco P.H."/>
            <person name="Wagner G."/>
            <person name="Gerber A."/>
            <person name="Zaha A."/>
            <person name="Thompson C."/>
            <person name="Bartholomeu D.C."/>
            <person name="Luckemeyer D.D."/>
            <person name="Bahia D."/>
            <person name="Loreto E."/>
            <person name="Prestes E.B."/>
            <person name="Lima F.M."/>
            <person name="Rodrigues-Luiz G."/>
            <person name="Vallejo G.A."/>
            <person name="Filho J.F."/>
            <person name="Monteiro K.M."/>
            <person name="Tyler K.M."/>
            <person name="de Almeida L.G."/>
            <person name="Ortiz M.F."/>
            <person name="Siervo M.A."/>
            <person name="de Moraes M.H."/>
            <person name="Cunha O.L."/>
            <person name="Mendonca-Neto R."/>
            <person name="Silva R."/>
            <person name="Teixeira S.M."/>
            <person name="Murta S.M."/>
            <person name="Sincero T.C."/>
            <person name="Mendes T.A."/>
            <person name="Urmenyi T.P."/>
            <person name="Silva V.G."/>
            <person name="da Rocha W.D."/>
            <person name="Andersson B."/>
            <person name="Romanha A.J."/>
            <person name="Steindel M."/>
            <person name="de Vasconcelos A.T."/>
            <person name="Grisard E.C."/>
        </authorList>
    </citation>
    <scope>NUCLEOTIDE SEQUENCE [LARGE SCALE GENOMIC DNA]</scope>
    <source>
        <strain evidence="1 2">SC58</strain>
    </source>
</reference>
<dbReference type="VEuPathDB" id="TriTrypDB:TRSC58_05880"/>
<evidence type="ECO:0000313" key="1">
    <source>
        <dbReference type="EMBL" id="ESL06447.1"/>
    </source>
</evidence>
<dbReference type="OrthoDB" id="248851at2759"/>
<proteinExistence type="predicted"/>
<dbReference type="EMBL" id="AUPL01005880">
    <property type="protein sequence ID" value="ESL06447.1"/>
    <property type="molecule type" value="Genomic_DNA"/>
</dbReference>
<sequence>MSGTVAPKSSRSPEEYDLRTELGLLRGELSDALVEARQSSNFCRRIQRDIGQFVRSQQLTQECEDAVGSEEITPQLLASVDDHLSEFEGFIIARVREWLEGKIAKEFTQRLNFCKLQLDRLCQEQREQEGRLQFLVTDAALKKSELRREMKGFASKLWAHVSLLEDKLRCLVPAPCTNPDGAAVVEGRLPGALHELVTILTLLSEGLEIERKLNWDERQRWMLFIGRAVEKFRQLGESDEMLAMNFQGLQRVVAEHQQCCREALACMMDVGQKLGPLSSAPTAAVATPAWEGPLGVHSEAEINYQKQFGDFVKELHGIGAALRTLQMEHVYFKNILEDHMVNVAELRRDVEELLSGTAKIGARLEHTNRTQQPHVPSSI</sequence>
<dbReference type="Proteomes" id="UP000031737">
    <property type="component" value="Unassembled WGS sequence"/>
</dbReference>
<organism evidence="1 2">
    <name type="scientific">Trypanosoma rangeli SC58</name>
    <dbReference type="NCBI Taxonomy" id="429131"/>
    <lineage>
        <taxon>Eukaryota</taxon>
        <taxon>Discoba</taxon>
        <taxon>Euglenozoa</taxon>
        <taxon>Kinetoplastea</taxon>
        <taxon>Metakinetoplastina</taxon>
        <taxon>Trypanosomatida</taxon>
        <taxon>Trypanosomatidae</taxon>
        <taxon>Trypanosoma</taxon>
        <taxon>Herpetosoma</taxon>
    </lineage>
</organism>
<name>A0A061IZH2_TRYRA</name>
<evidence type="ECO:0000313" key="2">
    <source>
        <dbReference type="Proteomes" id="UP000031737"/>
    </source>
</evidence>
<protein>
    <submittedName>
        <fullName evidence="1">Uncharacterized protein</fullName>
    </submittedName>
</protein>